<dbReference type="ExpressionAtlas" id="A9PAM3">
    <property type="expression patterns" value="baseline and differential"/>
</dbReference>
<sequence>MKFCKKYQEYMQGKENRLPAVDFKKLKKILKKCREDFESHQEHDGQSCPHHCSGAQFYWT</sequence>
<dbReference type="EMBL" id="EF145248">
    <property type="protein sequence ID" value="ABK93426.1"/>
    <property type="molecule type" value="mRNA"/>
</dbReference>
<protein>
    <recommendedName>
        <fullName evidence="1">SPX domain-containing protein</fullName>
    </recommendedName>
</protein>
<dbReference type="UniPathway" id="UPA00143"/>
<proteinExistence type="evidence at transcript level"/>
<dbReference type="GO" id="GO:0016567">
    <property type="term" value="P:protein ubiquitination"/>
    <property type="evidence" value="ECO:0007669"/>
    <property type="project" value="UniProtKB-UniPathway"/>
</dbReference>
<organism evidence="2">
    <name type="scientific">Populus trichocarpa</name>
    <name type="common">Western balsam poplar</name>
    <name type="synonym">Populus balsamifera subsp. trichocarpa</name>
    <dbReference type="NCBI Taxonomy" id="3694"/>
    <lineage>
        <taxon>Eukaryota</taxon>
        <taxon>Viridiplantae</taxon>
        <taxon>Streptophyta</taxon>
        <taxon>Embryophyta</taxon>
        <taxon>Tracheophyta</taxon>
        <taxon>Spermatophyta</taxon>
        <taxon>Magnoliopsida</taxon>
        <taxon>eudicotyledons</taxon>
        <taxon>Gunneridae</taxon>
        <taxon>Pentapetalae</taxon>
        <taxon>rosids</taxon>
        <taxon>fabids</taxon>
        <taxon>Malpighiales</taxon>
        <taxon>Salicaceae</taxon>
        <taxon>Saliceae</taxon>
        <taxon>Populus</taxon>
    </lineage>
</organism>
<evidence type="ECO:0000259" key="1">
    <source>
        <dbReference type="PROSITE" id="PS51382"/>
    </source>
</evidence>
<evidence type="ECO:0000313" key="2">
    <source>
        <dbReference type="EMBL" id="ABK93426.1"/>
    </source>
</evidence>
<reference evidence="2" key="1">
    <citation type="journal article" date="2008" name="BMC Genomics">
        <title>Analysis of 4,664 high-quality sequence-finished poplar full-length cDNA clones and their utility for the discovery of genes responding to insect feeding.</title>
        <authorList>
            <person name="Ralph S.G."/>
            <person name="Chun H.J."/>
            <person name="Cooper D."/>
            <person name="Kirkpatrick R."/>
            <person name="Kolosova N."/>
            <person name="Gunter L."/>
            <person name="Tuskan G.A."/>
            <person name="Douglas C.J."/>
            <person name="Holt R.A."/>
            <person name="Jones S.J."/>
            <person name="Marra M.A."/>
            <person name="Bohlmann J."/>
        </authorList>
    </citation>
    <scope>NUCLEOTIDE SEQUENCE</scope>
    <source>
        <tissue evidence="2">Phloem and cambium</tissue>
    </source>
</reference>
<dbReference type="AlphaFoldDB" id="A9PAM3"/>
<dbReference type="InterPro" id="IPR004331">
    <property type="entry name" value="SPX_dom"/>
</dbReference>
<dbReference type="PROSITE" id="PS51382">
    <property type="entry name" value="SPX"/>
    <property type="match status" value="1"/>
</dbReference>
<name>A9PAM3_POPTR</name>
<feature type="domain" description="SPX" evidence="1">
    <location>
        <begin position="1"/>
        <end position="60"/>
    </location>
</feature>
<accession>A9PAM3</accession>